<feature type="region of interest" description="Disordered" evidence="1">
    <location>
        <begin position="91"/>
        <end position="114"/>
    </location>
</feature>
<feature type="compositionally biased region" description="Polar residues" evidence="1">
    <location>
        <begin position="91"/>
        <end position="100"/>
    </location>
</feature>
<dbReference type="EMBL" id="UYSL01006897">
    <property type="protein sequence ID" value="VDL67627.1"/>
    <property type="molecule type" value="Genomic_DNA"/>
</dbReference>
<proteinExistence type="predicted"/>
<organism evidence="4">
    <name type="scientific">Nippostrongylus brasiliensis</name>
    <name type="common">Rat hookworm</name>
    <dbReference type="NCBI Taxonomy" id="27835"/>
    <lineage>
        <taxon>Eukaryota</taxon>
        <taxon>Metazoa</taxon>
        <taxon>Ecdysozoa</taxon>
        <taxon>Nematoda</taxon>
        <taxon>Chromadorea</taxon>
        <taxon>Rhabditida</taxon>
        <taxon>Rhabditina</taxon>
        <taxon>Rhabditomorpha</taxon>
        <taxon>Strongyloidea</taxon>
        <taxon>Heligmosomidae</taxon>
        <taxon>Nippostrongylus</taxon>
    </lineage>
</organism>
<sequence length="114" mass="12712">CSSSLDDEAIDAVDALVQTDIGQFQIDEIVLRLAALQAHRNELLYGDSDVEPSLICTGRRSKKKHAKESEKSVAEMTDNEILSTMLQVMTTSTDAEQQPQKHWPDQFLWQGAPP</sequence>
<protein>
    <submittedName>
        <fullName evidence="4">NET domain-containing protein</fullName>
    </submittedName>
</protein>
<evidence type="ECO:0000313" key="3">
    <source>
        <dbReference type="Proteomes" id="UP000271162"/>
    </source>
</evidence>
<reference evidence="2 3" key="2">
    <citation type="submission" date="2018-11" db="EMBL/GenBank/DDBJ databases">
        <authorList>
            <consortium name="Pathogen Informatics"/>
        </authorList>
    </citation>
    <scope>NUCLEOTIDE SEQUENCE [LARGE SCALE GENOMIC DNA]</scope>
</reference>
<evidence type="ECO:0000256" key="1">
    <source>
        <dbReference type="SAM" id="MobiDB-lite"/>
    </source>
</evidence>
<accession>A0A0N4XND5</accession>
<keyword evidence="3" id="KW-1185">Reference proteome</keyword>
<evidence type="ECO:0000313" key="4">
    <source>
        <dbReference type="WBParaSite" id="NBR_0000403701-mRNA-1"/>
    </source>
</evidence>
<reference evidence="4" key="1">
    <citation type="submission" date="2017-02" db="UniProtKB">
        <authorList>
            <consortium name="WormBaseParasite"/>
        </authorList>
    </citation>
    <scope>IDENTIFICATION</scope>
</reference>
<dbReference type="WBParaSite" id="NBR_0000403701-mRNA-1">
    <property type="protein sequence ID" value="NBR_0000403701-mRNA-1"/>
    <property type="gene ID" value="NBR_0000403701"/>
</dbReference>
<dbReference type="AlphaFoldDB" id="A0A0N4XND5"/>
<name>A0A0N4XND5_NIPBR</name>
<evidence type="ECO:0000313" key="2">
    <source>
        <dbReference type="EMBL" id="VDL67627.1"/>
    </source>
</evidence>
<gene>
    <name evidence="2" type="ORF">NBR_LOCUS4038</name>
</gene>
<dbReference type="Proteomes" id="UP000271162">
    <property type="component" value="Unassembled WGS sequence"/>
</dbReference>